<comment type="caution">
    <text evidence="1">The sequence shown here is derived from an EMBL/GenBank/DDBJ whole genome shotgun (WGS) entry which is preliminary data.</text>
</comment>
<dbReference type="SUPFAM" id="SSF48371">
    <property type="entry name" value="ARM repeat"/>
    <property type="match status" value="1"/>
</dbReference>
<accession>A0ABV0UI72</accession>
<sequence length="150" mass="17175">MYKTNHAQETGRALMESLSYGNPTYQDQVYKSLIDLMSCTLPKAQQLVLQTLRAVQLKQKTAHHSIVKPLLNMLRSPHIEVQTEAINLILDLRHYNVRGLLLSGLVTLLRPIRKEEEQHPKTQETERIEITGSLPEFLQQAAAAKPIRER</sequence>
<reference evidence="1 2" key="1">
    <citation type="submission" date="2021-06" db="EMBL/GenBank/DDBJ databases">
        <authorList>
            <person name="Palmer J.M."/>
        </authorList>
    </citation>
    <scope>NUCLEOTIDE SEQUENCE [LARGE SCALE GENOMIC DNA]</scope>
    <source>
        <strain evidence="2">if_2019</strain>
        <tissue evidence="1">Muscle</tissue>
    </source>
</reference>
<evidence type="ECO:0000313" key="1">
    <source>
        <dbReference type="EMBL" id="MEQ2243473.1"/>
    </source>
</evidence>
<dbReference type="InterPro" id="IPR041090">
    <property type="entry name" value="DUF5578"/>
</dbReference>
<organism evidence="1 2">
    <name type="scientific">Ilyodon furcidens</name>
    <name type="common">goldbreast splitfin</name>
    <dbReference type="NCBI Taxonomy" id="33524"/>
    <lineage>
        <taxon>Eukaryota</taxon>
        <taxon>Metazoa</taxon>
        <taxon>Chordata</taxon>
        <taxon>Craniata</taxon>
        <taxon>Vertebrata</taxon>
        <taxon>Euteleostomi</taxon>
        <taxon>Actinopterygii</taxon>
        <taxon>Neopterygii</taxon>
        <taxon>Teleostei</taxon>
        <taxon>Neoteleostei</taxon>
        <taxon>Acanthomorphata</taxon>
        <taxon>Ovalentaria</taxon>
        <taxon>Atherinomorphae</taxon>
        <taxon>Cyprinodontiformes</taxon>
        <taxon>Goodeidae</taxon>
        <taxon>Ilyodon</taxon>
    </lineage>
</organism>
<name>A0ABV0UI72_9TELE</name>
<dbReference type="Pfam" id="PF17741">
    <property type="entry name" value="DUF5578"/>
    <property type="match status" value="1"/>
</dbReference>
<dbReference type="InterPro" id="IPR011989">
    <property type="entry name" value="ARM-like"/>
</dbReference>
<dbReference type="PANTHER" id="PTHR34258:SF1">
    <property type="entry name" value="ARMADILLO-LIKE HELICAL DOMAIN CONTAINING PROTEIN 1"/>
    <property type="match status" value="1"/>
</dbReference>
<dbReference type="EMBL" id="JAHRIQ010069988">
    <property type="protein sequence ID" value="MEQ2243473.1"/>
    <property type="molecule type" value="Genomic_DNA"/>
</dbReference>
<dbReference type="InterPro" id="IPR016024">
    <property type="entry name" value="ARM-type_fold"/>
</dbReference>
<evidence type="ECO:0000313" key="2">
    <source>
        <dbReference type="Proteomes" id="UP001482620"/>
    </source>
</evidence>
<dbReference type="Proteomes" id="UP001482620">
    <property type="component" value="Unassembled WGS sequence"/>
</dbReference>
<gene>
    <name evidence="1" type="ORF">ILYODFUR_007390</name>
</gene>
<protein>
    <submittedName>
        <fullName evidence="1">Uncharacterized protein</fullName>
    </submittedName>
</protein>
<keyword evidence="2" id="KW-1185">Reference proteome</keyword>
<proteinExistence type="predicted"/>
<dbReference type="PANTHER" id="PTHR34258">
    <property type="entry name" value="ARMADILLO-LIKE HELICAL DOMAIN CONTAINING PROTEIN 1"/>
    <property type="match status" value="1"/>
</dbReference>
<dbReference type="Gene3D" id="1.25.10.10">
    <property type="entry name" value="Leucine-rich Repeat Variant"/>
    <property type="match status" value="1"/>
</dbReference>